<comment type="caution">
    <text evidence="2">The sequence shown here is derived from an EMBL/GenBank/DDBJ whole genome shotgun (WGS) entry which is preliminary data.</text>
</comment>
<dbReference type="Proteomes" id="UP000551878">
    <property type="component" value="Unassembled WGS sequence"/>
</dbReference>
<dbReference type="CDD" id="cd07438">
    <property type="entry name" value="PHP_HisPPase_AMP"/>
    <property type="match status" value="1"/>
</dbReference>
<dbReference type="GO" id="GO:0004534">
    <property type="term" value="F:5'-3' RNA exonuclease activity"/>
    <property type="evidence" value="ECO:0007669"/>
    <property type="project" value="TreeGrafter"/>
</dbReference>
<dbReference type="InterPro" id="IPR004013">
    <property type="entry name" value="PHP_dom"/>
</dbReference>
<evidence type="ECO:0000313" key="3">
    <source>
        <dbReference type="Proteomes" id="UP000551878"/>
    </source>
</evidence>
<gene>
    <name evidence="2" type="ORF">HNQ41_002689</name>
</gene>
<evidence type="ECO:0000259" key="1">
    <source>
        <dbReference type="SMART" id="SM00481"/>
    </source>
</evidence>
<proteinExistence type="predicted"/>
<protein>
    <recommendedName>
        <fullName evidence="1">Polymerase/histidinol phosphatase N-terminal domain-containing protein</fullName>
    </recommendedName>
</protein>
<organism evidence="2 3">
    <name type="scientific">Texcoconibacillus texcoconensis</name>
    <dbReference type="NCBI Taxonomy" id="1095777"/>
    <lineage>
        <taxon>Bacteria</taxon>
        <taxon>Bacillati</taxon>
        <taxon>Bacillota</taxon>
        <taxon>Bacilli</taxon>
        <taxon>Bacillales</taxon>
        <taxon>Bacillaceae</taxon>
        <taxon>Texcoconibacillus</taxon>
    </lineage>
</organism>
<dbReference type="SMART" id="SM00481">
    <property type="entry name" value="POLIIIAc"/>
    <property type="match status" value="1"/>
</dbReference>
<feature type="domain" description="Polymerase/histidinol phosphatase N-terminal" evidence="1">
    <location>
        <begin position="8"/>
        <end position="73"/>
    </location>
</feature>
<reference evidence="2 3" key="1">
    <citation type="submission" date="2020-08" db="EMBL/GenBank/DDBJ databases">
        <title>Genomic Encyclopedia of Type Strains, Phase IV (KMG-IV): sequencing the most valuable type-strain genomes for metagenomic binning, comparative biology and taxonomic classification.</title>
        <authorList>
            <person name="Goeker M."/>
        </authorList>
    </citation>
    <scope>NUCLEOTIDE SEQUENCE [LARGE SCALE GENOMIC DNA]</scope>
    <source>
        <strain evidence="2 3">DSM 24696</strain>
    </source>
</reference>
<evidence type="ECO:0000313" key="2">
    <source>
        <dbReference type="EMBL" id="MBB5174474.1"/>
    </source>
</evidence>
<dbReference type="Gene3D" id="3.20.20.140">
    <property type="entry name" value="Metal-dependent hydrolases"/>
    <property type="match status" value="1"/>
</dbReference>
<dbReference type="EMBL" id="JACHHB010000013">
    <property type="protein sequence ID" value="MBB5174474.1"/>
    <property type="molecule type" value="Genomic_DNA"/>
</dbReference>
<sequence length="287" mass="32108">MSEHPYSSDLHMHSTASDGVYDPAKLMNLAADNGLTIVSLTDHDTVSGVKEAQKTAEKRGLIFIPGIEFSTKEGGESVHILGYGYDIDNQAFLKALEEQRKMREDRLEKMVKKCAAHGVPLTREDVMAHVDGSVIARPHVGQAMVEKGYVQSVKDAFDRYLAEGKPCYVAKAKEWSPEEAIEIIHNAGGYAIVAHPGHYDLDDRIEQWVKDFGLDGVEVYHRDHDENQVKRYEEIVQDIENKLGNDLLITGGSDFHSPDYGRDKEELGVTKLADHFAERLVNLCEKT</sequence>
<dbReference type="RefSeq" id="WP_343043369.1">
    <property type="nucleotide sequence ID" value="NZ_JACHHB010000013.1"/>
</dbReference>
<dbReference type="InterPro" id="IPR003141">
    <property type="entry name" value="Pol/His_phosphatase_N"/>
</dbReference>
<dbReference type="PANTHER" id="PTHR42924">
    <property type="entry name" value="EXONUCLEASE"/>
    <property type="match status" value="1"/>
</dbReference>
<dbReference type="Gene3D" id="1.10.150.650">
    <property type="match status" value="1"/>
</dbReference>
<dbReference type="InterPro" id="IPR052018">
    <property type="entry name" value="PHP_domain"/>
</dbReference>
<dbReference type="AlphaFoldDB" id="A0A840QSY5"/>
<dbReference type="InterPro" id="IPR016195">
    <property type="entry name" value="Pol/histidinol_Pase-like"/>
</dbReference>
<dbReference type="PANTHER" id="PTHR42924:SF3">
    <property type="entry name" value="POLYMERASE_HISTIDINOL PHOSPHATASE N-TERMINAL DOMAIN-CONTAINING PROTEIN"/>
    <property type="match status" value="1"/>
</dbReference>
<dbReference type="SUPFAM" id="SSF89550">
    <property type="entry name" value="PHP domain-like"/>
    <property type="match status" value="1"/>
</dbReference>
<accession>A0A840QSY5</accession>
<dbReference type="Pfam" id="PF02811">
    <property type="entry name" value="PHP"/>
    <property type="match status" value="1"/>
</dbReference>
<dbReference type="GO" id="GO:0035312">
    <property type="term" value="F:5'-3' DNA exonuclease activity"/>
    <property type="evidence" value="ECO:0007669"/>
    <property type="project" value="TreeGrafter"/>
</dbReference>
<keyword evidence="3" id="KW-1185">Reference proteome</keyword>
<name>A0A840QSY5_9BACI</name>